<dbReference type="AlphaFoldDB" id="F4QF77"/>
<dbReference type="KEGG" id="dfa:DFA_12001"/>
<reference evidence="2" key="1">
    <citation type="journal article" date="2011" name="Genome Res.">
        <title>Phylogeny-wide analysis of social amoeba genomes highlights ancient origins for complex intercellular communication.</title>
        <authorList>
            <person name="Heidel A.J."/>
            <person name="Lawal H.M."/>
            <person name="Felder M."/>
            <person name="Schilde C."/>
            <person name="Helps N.R."/>
            <person name="Tunggal B."/>
            <person name="Rivero F."/>
            <person name="John U."/>
            <person name="Schleicher M."/>
            <person name="Eichinger L."/>
            <person name="Platzer M."/>
            <person name="Noegel A.A."/>
            <person name="Schaap P."/>
            <person name="Gloeckner G."/>
        </authorList>
    </citation>
    <scope>NUCLEOTIDE SEQUENCE [LARGE SCALE GENOMIC DNA]</scope>
    <source>
        <strain evidence="2">SH3</strain>
    </source>
</reference>
<evidence type="ECO:0000313" key="1">
    <source>
        <dbReference type="EMBL" id="EGG14231.1"/>
    </source>
</evidence>
<sequence>MLFKQLANLSQIQTSGGYSSSANKTSTANEFNFQDPFTTQTSLGANKVAFKFSGDEVV</sequence>
<proteinExistence type="predicted"/>
<name>F4QF77_CACFS</name>
<dbReference type="GeneID" id="14865382"/>
<dbReference type="EMBL" id="GL883029">
    <property type="protein sequence ID" value="EGG14231.1"/>
    <property type="molecule type" value="Genomic_DNA"/>
</dbReference>
<dbReference type="Proteomes" id="UP000007797">
    <property type="component" value="Unassembled WGS sequence"/>
</dbReference>
<gene>
    <name evidence="1" type="ORF">DFA_12001</name>
</gene>
<organism evidence="1 2">
    <name type="scientific">Cavenderia fasciculata</name>
    <name type="common">Slime mold</name>
    <name type="synonym">Dictyostelium fasciculatum</name>
    <dbReference type="NCBI Taxonomy" id="261658"/>
    <lineage>
        <taxon>Eukaryota</taxon>
        <taxon>Amoebozoa</taxon>
        <taxon>Evosea</taxon>
        <taxon>Eumycetozoa</taxon>
        <taxon>Dictyostelia</taxon>
        <taxon>Acytosteliales</taxon>
        <taxon>Cavenderiaceae</taxon>
        <taxon>Cavenderia</taxon>
    </lineage>
</organism>
<keyword evidence="2" id="KW-1185">Reference proteome</keyword>
<protein>
    <submittedName>
        <fullName evidence="1">Uncharacterized protein</fullName>
    </submittedName>
</protein>
<dbReference type="RefSeq" id="XP_004350940.1">
    <property type="nucleotide sequence ID" value="XM_004350888.1"/>
</dbReference>
<evidence type="ECO:0000313" key="2">
    <source>
        <dbReference type="Proteomes" id="UP000007797"/>
    </source>
</evidence>
<accession>F4QF77</accession>